<dbReference type="PANTHER" id="PTHR31350">
    <property type="entry name" value="SI:DKEY-261L7.2"/>
    <property type="match status" value="1"/>
</dbReference>
<dbReference type="PANTHER" id="PTHR31350:SF21">
    <property type="entry name" value="F-BOX ONLY PROTEIN 21"/>
    <property type="match status" value="1"/>
</dbReference>
<proteinExistence type="predicted"/>
<gene>
    <name evidence="2" type="ORF">AMK59_3744</name>
</gene>
<dbReference type="InterPro" id="IPR032698">
    <property type="entry name" value="SirB1_N"/>
</dbReference>
<feature type="domain" description="Protein SirB1 N-terminal" evidence="1">
    <location>
        <begin position="39"/>
        <end position="171"/>
    </location>
</feature>
<dbReference type="Proteomes" id="UP000051574">
    <property type="component" value="Unassembled WGS sequence"/>
</dbReference>
<organism evidence="2 3">
    <name type="scientific">Oryctes borbonicus</name>
    <dbReference type="NCBI Taxonomy" id="1629725"/>
    <lineage>
        <taxon>Eukaryota</taxon>
        <taxon>Metazoa</taxon>
        <taxon>Ecdysozoa</taxon>
        <taxon>Arthropoda</taxon>
        <taxon>Hexapoda</taxon>
        <taxon>Insecta</taxon>
        <taxon>Pterygota</taxon>
        <taxon>Neoptera</taxon>
        <taxon>Endopterygota</taxon>
        <taxon>Coleoptera</taxon>
        <taxon>Polyphaga</taxon>
        <taxon>Scarabaeiformia</taxon>
        <taxon>Scarabaeidae</taxon>
        <taxon>Dynastinae</taxon>
        <taxon>Oryctes</taxon>
    </lineage>
</organism>
<sequence>MVREHLLYHNPNHPLFKISEEVLEKWKVTNLEDNEWSSEHCRQILKSMKYVLCEKLGFCGNTNNYYMPQNSYINQVLENKHGLPITLAIIYESIGRRLGINCEPISSPAHFLLRFSEGRKPHNTSYYIDVFNKGEIIRSSRCMFSHGRDEHQERPTYQRATALEVIERMANNLEVALRDHGQTNGGITLMKSVLEFLVLVTPQDLTTIVYLARLYMSYNMDTSRLEKLITSREFQSPEQAQRVLNMLRGYEAHIKYNKVNLFNQVV</sequence>
<dbReference type="EMBL" id="LJIG01009684">
    <property type="protein sequence ID" value="KRT82587.1"/>
    <property type="molecule type" value="Genomic_DNA"/>
</dbReference>
<name>A0A0T6B600_9SCAR</name>
<dbReference type="AlphaFoldDB" id="A0A0T6B600"/>
<evidence type="ECO:0000313" key="3">
    <source>
        <dbReference type="Proteomes" id="UP000051574"/>
    </source>
</evidence>
<accession>A0A0T6B600</accession>
<evidence type="ECO:0000313" key="2">
    <source>
        <dbReference type="EMBL" id="KRT82587.1"/>
    </source>
</evidence>
<evidence type="ECO:0000259" key="1">
    <source>
        <dbReference type="Pfam" id="PF13369"/>
    </source>
</evidence>
<reference evidence="2 3" key="1">
    <citation type="submission" date="2015-09" db="EMBL/GenBank/DDBJ databases">
        <title>Draft genome of the scarab beetle Oryctes borbonicus.</title>
        <authorList>
            <person name="Meyer J.M."/>
            <person name="Markov G.V."/>
            <person name="Baskaran P."/>
            <person name="Herrmann M."/>
            <person name="Sommer R.J."/>
            <person name="Roedelsperger C."/>
        </authorList>
    </citation>
    <scope>NUCLEOTIDE SEQUENCE [LARGE SCALE GENOMIC DNA]</scope>
    <source>
        <strain evidence="2">OB123</strain>
        <tissue evidence="2">Whole animal</tissue>
    </source>
</reference>
<comment type="caution">
    <text evidence="2">The sequence shown here is derived from an EMBL/GenBank/DDBJ whole genome shotgun (WGS) entry which is preliminary data.</text>
</comment>
<dbReference type="OrthoDB" id="28868at2759"/>
<protein>
    <recommendedName>
        <fullName evidence="1">Protein SirB1 N-terminal domain-containing protein</fullName>
    </recommendedName>
</protein>
<keyword evidence="3" id="KW-1185">Reference proteome</keyword>
<dbReference type="Pfam" id="PF13369">
    <property type="entry name" value="Transglut_core2"/>
    <property type="match status" value="1"/>
</dbReference>